<reference evidence="4" key="1">
    <citation type="submission" date="2017-02" db="UniProtKB">
        <authorList>
            <consortium name="WormBaseParasite"/>
        </authorList>
    </citation>
    <scope>IDENTIFICATION</scope>
</reference>
<sequence length="553" mass="64139">MDAKKKNKKRREKSKSTEYSADETTADRKTNNNVKKKNKKSSSGAPAGGGGGTHTKRHRKSHEKIAEKSNDKNKSTEIVTKKIVHDPKIIGALPCLPLFYQQLVEPVKDRHKFNQTTKTTGWNSTEMIHKPTVLVMGNAESGKTTLINYLLREKKGYESYYDAVKDHKFCYTHLTYDEKTALYRGTQGAENQNWAFHEIIKYNRAKTDCQNECQIQLLTLKSPLLQEITFIDSPQLTESNFFEDIQPEKVGFTPILKNLIEKVDLIIYVSLERPDPSSSKIIALLSKYGFKTIYCLNKCDQFRNYDNYAQARKTFSEYITRYAIFSEPKILCTYFKGTISHPEVQRMVHIDNDILLARIKNLPTQYKNIRLHSLGIHMYLVYYCAVINSEMKKREKKSNFRILSDEERKQVDKKVLALPHGENFLKKHSDFFNTITFSGDDYKFKISKQDDIDALKFFLSKDYPFIQEVATDEAEIVLKFLLPLADPNKEPEPPVKEKKKIIKEIKIAIPQNDDDEDEDEDDPDKKKKPAKPKNQQQFVNIDKNVIENMMNQK</sequence>
<evidence type="ECO:0000259" key="2">
    <source>
        <dbReference type="Pfam" id="PF00350"/>
    </source>
</evidence>
<dbReference type="STRING" id="131310.A0A0N4ZXC5"/>
<name>A0A0N4ZXC5_PARTI</name>
<proteinExistence type="predicted"/>
<feature type="compositionally biased region" description="Basic and acidic residues" evidence="1">
    <location>
        <begin position="63"/>
        <end position="74"/>
    </location>
</feature>
<dbReference type="Proteomes" id="UP000038045">
    <property type="component" value="Unplaced"/>
</dbReference>
<feature type="compositionally biased region" description="Acidic residues" evidence="1">
    <location>
        <begin position="512"/>
        <end position="522"/>
    </location>
</feature>
<feature type="domain" description="Dynamin N-terminal" evidence="2">
    <location>
        <begin position="133"/>
        <end position="280"/>
    </location>
</feature>
<dbReference type="Pfam" id="PF00350">
    <property type="entry name" value="Dynamin_N"/>
    <property type="match status" value="1"/>
</dbReference>
<dbReference type="AlphaFoldDB" id="A0A0N4ZXC5"/>
<organism evidence="3 4">
    <name type="scientific">Parastrongyloides trichosuri</name>
    <name type="common">Possum-specific nematode worm</name>
    <dbReference type="NCBI Taxonomy" id="131310"/>
    <lineage>
        <taxon>Eukaryota</taxon>
        <taxon>Metazoa</taxon>
        <taxon>Ecdysozoa</taxon>
        <taxon>Nematoda</taxon>
        <taxon>Chromadorea</taxon>
        <taxon>Rhabditida</taxon>
        <taxon>Tylenchina</taxon>
        <taxon>Panagrolaimomorpha</taxon>
        <taxon>Strongyloidoidea</taxon>
        <taxon>Strongyloididae</taxon>
        <taxon>Parastrongyloides</taxon>
    </lineage>
</organism>
<evidence type="ECO:0000313" key="3">
    <source>
        <dbReference type="Proteomes" id="UP000038045"/>
    </source>
</evidence>
<evidence type="ECO:0000256" key="1">
    <source>
        <dbReference type="SAM" id="MobiDB-lite"/>
    </source>
</evidence>
<accession>A0A0N4ZXC5</accession>
<dbReference type="WBParaSite" id="PTRK_0001333900.1">
    <property type="protein sequence ID" value="PTRK_0001333900.1"/>
    <property type="gene ID" value="PTRK_0001333900"/>
</dbReference>
<feature type="compositionally biased region" description="Basic residues" evidence="1">
    <location>
        <begin position="1"/>
        <end position="13"/>
    </location>
</feature>
<protein>
    <submittedName>
        <fullName evidence="4">G domain-containing protein</fullName>
    </submittedName>
</protein>
<dbReference type="SUPFAM" id="SSF52540">
    <property type="entry name" value="P-loop containing nucleoside triphosphate hydrolases"/>
    <property type="match status" value="1"/>
</dbReference>
<evidence type="ECO:0000313" key="4">
    <source>
        <dbReference type="WBParaSite" id="PTRK_0001333900.1"/>
    </source>
</evidence>
<dbReference type="InterPro" id="IPR027417">
    <property type="entry name" value="P-loop_NTPase"/>
</dbReference>
<dbReference type="Gene3D" id="3.40.50.300">
    <property type="entry name" value="P-loop containing nucleotide triphosphate hydrolases"/>
    <property type="match status" value="1"/>
</dbReference>
<dbReference type="InterPro" id="IPR045063">
    <property type="entry name" value="Dynamin_N"/>
</dbReference>
<feature type="region of interest" description="Disordered" evidence="1">
    <location>
        <begin position="506"/>
        <end position="553"/>
    </location>
</feature>
<keyword evidence="3" id="KW-1185">Reference proteome</keyword>
<feature type="region of interest" description="Disordered" evidence="1">
    <location>
        <begin position="1"/>
        <end position="74"/>
    </location>
</feature>